<dbReference type="EMBL" id="CP032627">
    <property type="protein sequence ID" value="AYG01682.1"/>
    <property type="molecule type" value="Genomic_DNA"/>
</dbReference>
<organism evidence="1 2">
    <name type="scientific">Lactococcus allomyrinae</name>
    <dbReference type="NCBI Taxonomy" id="2419773"/>
    <lineage>
        <taxon>Bacteria</taxon>
        <taxon>Bacillati</taxon>
        <taxon>Bacillota</taxon>
        <taxon>Bacilli</taxon>
        <taxon>Lactobacillales</taxon>
        <taxon>Streptococcaceae</taxon>
        <taxon>Lactococcus</taxon>
    </lineage>
</organism>
<evidence type="ECO:0000313" key="2">
    <source>
        <dbReference type="Proteomes" id="UP000269374"/>
    </source>
</evidence>
<dbReference type="KEGG" id="lact:D7I46_11835"/>
<name>A0A387BHM6_9LACT</name>
<protein>
    <submittedName>
        <fullName evidence="1">Uncharacterized protein</fullName>
    </submittedName>
</protein>
<dbReference type="Proteomes" id="UP000269374">
    <property type="component" value="Chromosome"/>
</dbReference>
<evidence type="ECO:0000313" key="1">
    <source>
        <dbReference type="EMBL" id="AYG01682.1"/>
    </source>
</evidence>
<keyword evidence="2" id="KW-1185">Reference proteome</keyword>
<proteinExistence type="predicted"/>
<dbReference type="RefSeq" id="WP_120773051.1">
    <property type="nucleotide sequence ID" value="NZ_CP032627.1"/>
</dbReference>
<sequence length="93" mass="10883">MKLIDKIFGRRLSWREQMKLDDYENLARNFLDEATAKKEAILAKEIAESNANALMAMVNNYVEAQTQAEITAHWAETWTRLPGWKNKKTHFVE</sequence>
<gene>
    <name evidence="1" type="ORF">D7I46_11835</name>
</gene>
<dbReference type="AlphaFoldDB" id="A0A387BHM6"/>
<accession>A0A387BHM6</accession>
<reference evidence="1 2" key="1">
    <citation type="submission" date="2018-09" db="EMBL/GenBank/DDBJ databases">
        <title>Genome sequencing of strain 1JSPR-7.</title>
        <authorList>
            <person name="Heo J."/>
            <person name="Kim S.-J."/>
            <person name="Kwon S.-W."/>
        </authorList>
    </citation>
    <scope>NUCLEOTIDE SEQUENCE [LARGE SCALE GENOMIC DNA]</scope>
    <source>
        <strain evidence="1 2">1JSPR-7</strain>
    </source>
</reference>